<dbReference type="PIRSF" id="PIRSF006614">
    <property type="entry name" value="Methylglyox_syn"/>
    <property type="match status" value="1"/>
</dbReference>
<keyword evidence="6" id="KW-1185">Reference proteome</keyword>
<dbReference type="InterPro" id="IPR004363">
    <property type="entry name" value="Methylgl_synth"/>
</dbReference>
<dbReference type="AlphaFoldDB" id="A0A1G7ZDT7"/>
<evidence type="ECO:0000313" key="5">
    <source>
        <dbReference type="EMBL" id="SDH06858.1"/>
    </source>
</evidence>
<dbReference type="InterPro" id="IPR018148">
    <property type="entry name" value="Methylglyoxal_synth_AS"/>
</dbReference>
<feature type="binding site" evidence="2">
    <location>
        <position position="8"/>
    </location>
    <ligand>
        <name>substrate</name>
    </ligand>
</feature>
<dbReference type="GO" id="GO:0008929">
    <property type="term" value="F:methylglyoxal synthase activity"/>
    <property type="evidence" value="ECO:0007669"/>
    <property type="project" value="UniProtKB-UniRule"/>
</dbReference>
<organism evidence="5 6">
    <name type="scientific">Alteribacillus persepolensis</name>
    <dbReference type="NCBI Taxonomy" id="568899"/>
    <lineage>
        <taxon>Bacteria</taxon>
        <taxon>Bacillati</taxon>
        <taxon>Bacillota</taxon>
        <taxon>Bacilli</taxon>
        <taxon>Bacillales</taxon>
        <taxon>Bacillaceae</taxon>
        <taxon>Alteribacillus</taxon>
    </lineage>
</organism>
<evidence type="ECO:0000256" key="1">
    <source>
        <dbReference type="ARBA" id="ARBA00023239"/>
    </source>
</evidence>
<name>A0A1G7ZDT7_9BACI</name>
<feature type="active site" description="Proton donor/acceptor" evidence="2 3">
    <location>
        <position position="60"/>
    </location>
</feature>
<dbReference type="SUPFAM" id="SSF52335">
    <property type="entry name" value="Methylglyoxal synthase-like"/>
    <property type="match status" value="1"/>
</dbReference>
<dbReference type="CDD" id="cd01422">
    <property type="entry name" value="MGS"/>
    <property type="match status" value="1"/>
</dbReference>
<feature type="binding site" evidence="2">
    <location>
        <begin position="54"/>
        <end position="55"/>
    </location>
    <ligand>
        <name>substrate</name>
    </ligand>
</feature>
<dbReference type="Pfam" id="PF02142">
    <property type="entry name" value="MGS"/>
    <property type="match status" value="1"/>
</dbReference>
<dbReference type="STRING" id="568899.SAMN05192534_101506"/>
<dbReference type="GO" id="GO:0019242">
    <property type="term" value="P:methylglyoxal biosynthetic process"/>
    <property type="evidence" value="ECO:0007669"/>
    <property type="project" value="UniProtKB-UniRule"/>
</dbReference>
<evidence type="ECO:0000256" key="3">
    <source>
        <dbReference type="PIRSR" id="PIRSR006614-1"/>
    </source>
</evidence>
<feature type="binding site" evidence="2">
    <location>
        <position position="87"/>
    </location>
    <ligand>
        <name>substrate</name>
    </ligand>
</feature>
<feature type="binding site" evidence="2">
    <location>
        <begin position="34"/>
        <end position="37"/>
    </location>
    <ligand>
        <name>substrate</name>
    </ligand>
</feature>
<dbReference type="InterPro" id="IPR036914">
    <property type="entry name" value="MGS-like_dom_sf"/>
</dbReference>
<proteinExistence type="inferred from homology"/>
<dbReference type="PANTHER" id="PTHR30492:SF0">
    <property type="entry name" value="METHYLGLYOXAL SYNTHASE"/>
    <property type="match status" value="1"/>
</dbReference>
<dbReference type="PROSITE" id="PS01335">
    <property type="entry name" value="METHYLGLYOXAL_SYNTH"/>
    <property type="match status" value="1"/>
</dbReference>
<keyword evidence="1 2" id="KW-0456">Lyase</keyword>
<protein>
    <recommendedName>
        <fullName evidence="2">Methylglyoxal synthase</fullName>
        <shortName evidence="2">MGS</shortName>
        <ecNumber evidence="2">4.2.3.3</ecNumber>
    </recommendedName>
</protein>
<evidence type="ECO:0000256" key="2">
    <source>
        <dbReference type="HAMAP-Rule" id="MF_00549"/>
    </source>
</evidence>
<dbReference type="NCBIfam" id="NF003559">
    <property type="entry name" value="PRK05234.1"/>
    <property type="match status" value="1"/>
</dbReference>
<dbReference type="HAMAP" id="MF_00549">
    <property type="entry name" value="Methylglyoxal_synth"/>
    <property type="match status" value="1"/>
</dbReference>
<feature type="binding site" evidence="2">
    <location>
        <position position="12"/>
    </location>
    <ligand>
        <name>substrate</name>
    </ligand>
</feature>
<evidence type="ECO:0000313" key="6">
    <source>
        <dbReference type="Proteomes" id="UP000199163"/>
    </source>
</evidence>
<sequence length="138" mass="15139">MNIALIAHDRKKEDLVRFVQAYKPVLDSHVLHATGTTGARLEEEAAVHVTKHLSGPLGGDQQIGSLVADGIVDLVLFFRDPLQAQPHEPDISALIRLCDVHSVPVATNMATAEVLIKGLEHGFFEFRKAMPKERKASE</sequence>
<dbReference type="RefSeq" id="WP_091270859.1">
    <property type="nucleotide sequence ID" value="NZ_FNDK01000001.1"/>
</dbReference>
<comment type="function">
    <text evidence="2">Catalyzes the formation of methylglyoxal from dihydroxyacetone phosphate.</text>
</comment>
<dbReference type="SMART" id="SM00851">
    <property type="entry name" value="MGS"/>
    <property type="match status" value="1"/>
</dbReference>
<gene>
    <name evidence="2" type="primary">mgsA</name>
    <name evidence="5" type="ORF">SAMN05192534_101506</name>
</gene>
<evidence type="ECO:0000259" key="4">
    <source>
        <dbReference type="PROSITE" id="PS51855"/>
    </source>
</evidence>
<dbReference type="OrthoDB" id="9787147at2"/>
<dbReference type="GO" id="GO:0005829">
    <property type="term" value="C:cytosol"/>
    <property type="evidence" value="ECO:0007669"/>
    <property type="project" value="TreeGrafter"/>
</dbReference>
<comment type="catalytic activity">
    <reaction evidence="2">
        <text>dihydroxyacetone phosphate = methylglyoxal + phosphate</text>
        <dbReference type="Rhea" id="RHEA:17937"/>
        <dbReference type="ChEBI" id="CHEBI:17158"/>
        <dbReference type="ChEBI" id="CHEBI:43474"/>
        <dbReference type="ChEBI" id="CHEBI:57642"/>
        <dbReference type="EC" id="4.2.3.3"/>
    </reaction>
</comment>
<dbReference type="EMBL" id="FNDK01000001">
    <property type="protein sequence ID" value="SDH06858.1"/>
    <property type="molecule type" value="Genomic_DNA"/>
</dbReference>
<comment type="similarity">
    <text evidence="2">Belongs to the methylglyoxal synthase family.</text>
</comment>
<dbReference type="EC" id="4.2.3.3" evidence="2"/>
<dbReference type="PROSITE" id="PS51855">
    <property type="entry name" value="MGS"/>
    <property type="match status" value="1"/>
</dbReference>
<dbReference type="Proteomes" id="UP000199163">
    <property type="component" value="Unassembled WGS sequence"/>
</dbReference>
<feature type="domain" description="MGS-like" evidence="4">
    <location>
        <begin position="1"/>
        <end position="138"/>
    </location>
</feature>
<dbReference type="InterPro" id="IPR011607">
    <property type="entry name" value="MGS-like_dom"/>
</dbReference>
<reference evidence="6" key="1">
    <citation type="submission" date="2016-10" db="EMBL/GenBank/DDBJ databases">
        <authorList>
            <person name="Varghese N."/>
            <person name="Submissions S."/>
        </authorList>
    </citation>
    <scope>NUCLEOTIDE SEQUENCE [LARGE SCALE GENOMIC DNA]</scope>
    <source>
        <strain evidence="6">DSM 21632</strain>
    </source>
</reference>
<dbReference type="PANTHER" id="PTHR30492">
    <property type="entry name" value="METHYLGLYOXAL SYNTHASE"/>
    <property type="match status" value="1"/>
</dbReference>
<dbReference type="NCBIfam" id="TIGR00160">
    <property type="entry name" value="MGSA"/>
    <property type="match status" value="1"/>
</dbReference>
<dbReference type="Gene3D" id="3.40.50.1380">
    <property type="entry name" value="Methylglyoxal synthase-like domain"/>
    <property type="match status" value="1"/>
</dbReference>
<accession>A0A1G7ZDT7</accession>